<feature type="region of interest" description="Disordered" evidence="1">
    <location>
        <begin position="80"/>
        <end position="122"/>
    </location>
</feature>
<reference evidence="3" key="1">
    <citation type="journal article" date="2020" name="Stud. Mycol.">
        <title>101 Dothideomycetes genomes: a test case for predicting lifestyles and emergence of pathogens.</title>
        <authorList>
            <person name="Haridas S."/>
            <person name="Albert R."/>
            <person name="Binder M."/>
            <person name="Bloem J."/>
            <person name="Labutti K."/>
            <person name="Salamov A."/>
            <person name="Andreopoulos B."/>
            <person name="Baker S."/>
            <person name="Barry K."/>
            <person name="Bills G."/>
            <person name="Bluhm B."/>
            <person name="Cannon C."/>
            <person name="Castanera R."/>
            <person name="Culley D."/>
            <person name="Daum C."/>
            <person name="Ezra D."/>
            <person name="Gonzalez J."/>
            <person name="Henrissat B."/>
            <person name="Kuo A."/>
            <person name="Liang C."/>
            <person name="Lipzen A."/>
            <person name="Lutzoni F."/>
            <person name="Magnuson J."/>
            <person name="Mondo S."/>
            <person name="Nolan M."/>
            <person name="Ohm R."/>
            <person name="Pangilinan J."/>
            <person name="Park H.-J."/>
            <person name="Ramirez L."/>
            <person name="Alfaro M."/>
            <person name="Sun H."/>
            <person name="Tritt A."/>
            <person name="Yoshinaga Y."/>
            <person name="Zwiers L.-H."/>
            <person name="Turgeon B."/>
            <person name="Goodwin S."/>
            <person name="Spatafora J."/>
            <person name="Crous P."/>
            <person name="Grigoriev I."/>
        </authorList>
    </citation>
    <scope>NUCLEOTIDE SEQUENCE</scope>
    <source>
        <strain evidence="3">CBS 113979</strain>
    </source>
</reference>
<gene>
    <name evidence="3" type="ORF">K402DRAFT_419229</name>
</gene>
<dbReference type="Pfam" id="PF14420">
    <property type="entry name" value="Clr5"/>
    <property type="match status" value="1"/>
</dbReference>
<dbReference type="AlphaFoldDB" id="A0A6G1H7E7"/>
<dbReference type="Proteomes" id="UP000800041">
    <property type="component" value="Unassembled WGS sequence"/>
</dbReference>
<organism evidence="3 4">
    <name type="scientific">Aulographum hederae CBS 113979</name>
    <dbReference type="NCBI Taxonomy" id="1176131"/>
    <lineage>
        <taxon>Eukaryota</taxon>
        <taxon>Fungi</taxon>
        <taxon>Dikarya</taxon>
        <taxon>Ascomycota</taxon>
        <taxon>Pezizomycotina</taxon>
        <taxon>Dothideomycetes</taxon>
        <taxon>Pleosporomycetidae</taxon>
        <taxon>Aulographales</taxon>
        <taxon>Aulographaceae</taxon>
    </lineage>
</organism>
<sequence length="122" mass="13951">MADFSVIQYTGSSSRAKRIAPVEWERRKAELHQLYICENRTVKEILDLMETTPAFSPSDKQYVEQFKRWNFTKYLIKPKPVPAHHSRSTPQPSTFMESAGRARSPAPFQPPETSKATHKAGS</sequence>
<dbReference type="PANTHER" id="PTHR38788">
    <property type="entry name" value="CLR5 DOMAIN-CONTAINING PROTEIN"/>
    <property type="match status" value="1"/>
</dbReference>
<keyword evidence="4" id="KW-1185">Reference proteome</keyword>
<dbReference type="InterPro" id="IPR025676">
    <property type="entry name" value="Clr5_dom"/>
</dbReference>
<protein>
    <recommendedName>
        <fullName evidence="2">Clr5 domain-containing protein</fullName>
    </recommendedName>
</protein>
<name>A0A6G1H7E7_9PEZI</name>
<evidence type="ECO:0000313" key="4">
    <source>
        <dbReference type="Proteomes" id="UP000800041"/>
    </source>
</evidence>
<evidence type="ECO:0000256" key="1">
    <source>
        <dbReference type="SAM" id="MobiDB-lite"/>
    </source>
</evidence>
<dbReference type="EMBL" id="ML977147">
    <property type="protein sequence ID" value="KAF1988888.1"/>
    <property type="molecule type" value="Genomic_DNA"/>
</dbReference>
<proteinExistence type="predicted"/>
<dbReference type="PANTHER" id="PTHR38788:SF3">
    <property type="entry name" value="CLR5 DOMAIN-CONTAINING PROTEIN"/>
    <property type="match status" value="1"/>
</dbReference>
<evidence type="ECO:0000259" key="2">
    <source>
        <dbReference type="Pfam" id="PF14420"/>
    </source>
</evidence>
<feature type="domain" description="Clr5" evidence="2">
    <location>
        <begin position="23"/>
        <end position="73"/>
    </location>
</feature>
<accession>A0A6G1H7E7</accession>
<dbReference type="OrthoDB" id="3910313at2759"/>
<evidence type="ECO:0000313" key="3">
    <source>
        <dbReference type="EMBL" id="KAF1988888.1"/>
    </source>
</evidence>